<dbReference type="InterPro" id="IPR029026">
    <property type="entry name" value="tRNA_m1G_MTases_N"/>
</dbReference>
<dbReference type="Proteomes" id="UP001324634">
    <property type="component" value="Chromosome"/>
</dbReference>
<evidence type="ECO:0000256" key="6">
    <source>
        <dbReference type="ARBA" id="ARBA00014679"/>
    </source>
</evidence>
<dbReference type="PANTHER" id="PTHR46417:SF1">
    <property type="entry name" value="TRNA (GUANINE-N(1)-)-METHYLTRANSFERASE"/>
    <property type="match status" value="1"/>
</dbReference>
<comment type="similarity">
    <text evidence="3 15 17">Belongs to the RNA methyltransferase TrmD family.</text>
</comment>
<reference evidence="19 20" key="1">
    <citation type="submission" date="2023-11" db="EMBL/GenBank/DDBJ databases">
        <title>Peredibacter starrii A3.12.</title>
        <authorList>
            <person name="Mitchell R.J."/>
        </authorList>
    </citation>
    <scope>NUCLEOTIDE SEQUENCE [LARGE SCALE GENOMIC DNA]</scope>
    <source>
        <strain evidence="19 20">A3.12</strain>
    </source>
</reference>
<evidence type="ECO:0000256" key="9">
    <source>
        <dbReference type="ARBA" id="ARBA00022679"/>
    </source>
</evidence>
<evidence type="ECO:0000256" key="11">
    <source>
        <dbReference type="ARBA" id="ARBA00022694"/>
    </source>
</evidence>
<sequence length="252" mass="28828">MIRKIWILTLFPEYFKPLLECGISGQAFRGERSDGNFKFEVKFVNIRDYSTTKYKSVDDSPFGGGPGMVMRADILRDALVKGVQEAGNYSSLEDLHVIYTSPRGKVWNNKVARDFGTEILAHPSKDVVFICGRYEGVDERFLEKYVNDYYSLGDFVLTGGELAVMTMLDSAVRFVPGILGNKLSSEYDSFEDGLIEYPQYTKPREFEGMEVPQILLDGHHKKIGEWQLEKKKEMTEKWRPDLMSNRKSNSKG</sequence>
<feature type="binding site" evidence="15 16">
    <location>
        <begin position="152"/>
        <end position="157"/>
    </location>
    <ligand>
        <name>S-adenosyl-L-methionine</name>
        <dbReference type="ChEBI" id="CHEBI:59789"/>
    </ligand>
</feature>
<dbReference type="PIRSF" id="PIRSF000386">
    <property type="entry name" value="tRNA_mtase"/>
    <property type="match status" value="1"/>
</dbReference>
<dbReference type="Gene3D" id="3.40.1280.10">
    <property type="match status" value="1"/>
</dbReference>
<evidence type="ECO:0000256" key="5">
    <source>
        <dbReference type="ARBA" id="ARBA00012807"/>
    </source>
</evidence>
<dbReference type="InterPro" id="IPR029028">
    <property type="entry name" value="Alpha/beta_knot_MTases"/>
</dbReference>
<dbReference type="Gene3D" id="1.10.1270.20">
    <property type="entry name" value="tRNA(m1g37)methyltransferase, domain 2"/>
    <property type="match status" value="1"/>
</dbReference>
<evidence type="ECO:0000256" key="16">
    <source>
        <dbReference type="PIRSR" id="PIRSR000386-1"/>
    </source>
</evidence>
<dbReference type="PANTHER" id="PTHR46417">
    <property type="entry name" value="TRNA (GUANINE-N(1)-)-METHYLTRANSFERASE"/>
    <property type="match status" value="1"/>
</dbReference>
<name>A0AAX4HKL3_9BACT</name>
<organism evidence="19 20">
    <name type="scientific">Peredibacter starrii</name>
    <dbReference type="NCBI Taxonomy" id="28202"/>
    <lineage>
        <taxon>Bacteria</taxon>
        <taxon>Pseudomonadati</taxon>
        <taxon>Bdellovibrionota</taxon>
        <taxon>Bacteriovoracia</taxon>
        <taxon>Bacteriovoracales</taxon>
        <taxon>Bacteriovoracaceae</taxon>
        <taxon>Peredibacter</taxon>
    </lineage>
</organism>
<evidence type="ECO:0000256" key="2">
    <source>
        <dbReference type="ARBA" id="ARBA00004496"/>
    </source>
</evidence>
<dbReference type="KEGG" id="psti:SOO65_13815"/>
<evidence type="ECO:0000259" key="18">
    <source>
        <dbReference type="Pfam" id="PF01746"/>
    </source>
</evidence>
<comment type="subcellular location">
    <subcellularLocation>
        <location evidence="2 15 17">Cytoplasm</location>
    </subcellularLocation>
</comment>
<evidence type="ECO:0000256" key="8">
    <source>
        <dbReference type="ARBA" id="ARBA00022603"/>
    </source>
</evidence>
<dbReference type="InterPro" id="IPR002649">
    <property type="entry name" value="tRNA_m1G_MeTrfase_TrmD"/>
</dbReference>
<dbReference type="RefSeq" id="WP_321391122.1">
    <property type="nucleotide sequence ID" value="NZ_CP139487.1"/>
</dbReference>
<accession>A0AAX4HKL3</accession>
<keyword evidence="9 15" id="KW-0808">Transferase</keyword>
<keyword evidence="11 15" id="KW-0819">tRNA processing</keyword>
<evidence type="ECO:0000256" key="10">
    <source>
        <dbReference type="ARBA" id="ARBA00022691"/>
    </source>
</evidence>
<feature type="domain" description="tRNA methyltransferase TRMD/TRM10-type" evidence="18">
    <location>
        <begin position="4"/>
        <end position="244"/>
    </location>
</feature>
<evidence type="ECO:0000256" key="1">
    <source>
        <dbReference type="ARBA" id="ARBA00002634"/>
    </source>
</evidence>
<evidence type="ECO:0000313" key="19">
    <source>
        <dbReference type="EMBL" id="WPU63766.1"/>
    </source>
</evidence>
<dbReference type="NCBIfam" id="TIGR00088">
    <property type="entry name" value="trmD"/>
    <property type="match status" value="1"/>
</dbReference>
<protein>
    <recommendedName>
        <fullName evidence="6 15">tRNA (guanine-N(1)-)-methyltransferase</fullName>
        <ecNumber evidence="5 15">2.1.1.228</ecNumber>
    </recommendedName>
    <alternativeName>
        <fullName evidence="12 15">M1G-methyltransferase</fullName>
    </alternativeName>
    <alternativeName>
        <fullName evidence="13 15">tRNA [GM37] methyltransferase</fullName>
    </alternativeName>
</protein>
<comment type="function">
    <text evidence="1 15 17">Specifically methylates guanosine-37 in various tRNAs.</text>
</comment>
<dbReference type="InterPro" id="IPR023148">
    <property type="entry name" value="tRNA_m1G_MeTrfase_C_sf"/>
</dbReference>
<dbReference type="AlphaFoldDB" id="A0AAX4HKL3"/>
<dbReference type="SUPFAM" id="SSF75217">
    <property type="entry name" value="alpha/beta knot"/>
    <property type="match status" value="1"/>
</dbReference>
<evidence type="ECO:0000256" key="7">
    <source>
        <dbReference type="ARBA" id="ARBA00022490"/>
    </source>
</evidence>
<keyword evidence="8 15" id="KW-0489">Methyltransferase</keyword>
<dbReference type="NCBIfam" id="NF000648">
    <property type="entry name" value="PRK00026.1"/>
    <property type="match status" value="1"/>
</dbReference>
<keyword evidence="10 15" id="KW-0949">S-adenosyl-L-methionine</keyword>
<proteinExistence type="inferred from homology"/>
<dbReference type="EC" id="2.1.1.228" evidence="5 15"/>
<feature type="binding site" evidence="15 16">
    <location>
        <position position="132"/>
    </location>
    <ligand>
        <name>S-adenosyl-L-methionine</name>
        <dbReference type="ChEBI" id="CHEBI:59789"/>
    </ligand>
</feature>
<dbReference type="GO" id="GO:0002939">
    <property type="term" value="P:tRNA N1-guanine methylation"/>
    <property type="evidence" value="ECO:0007669"/>
    <property type="project" value="TreeGrafter"/>
</dbReference>
<dbReference type="CDD" id="cd18080">
    <property type="entry name" value="TrmD-like"/>
    <property type="match status" value="1"/>
</dbReference>
<keyword evidence="7 15" id="KW-0963">Cytoplasm</keyword>
<comment type="subunit">
    <text evidence="4 15 17">Homodimer.</text>
</comment>
<comment type="catalytic activity">
    <reaction evidence="14 15 17">
        <text>guanosine(37) in tRNA + S-adenosyl-L-methionine = N(1)-methylguanosine(37) in tRNA + S-adenosyl-L-homocysteine + H(+)</text>
        <dbReference type="Rhea" id="RHEA:36899"/>
        <dbReference type="Rhea" id="RHEA-COMP:10145"/>
        <dbReference type="Rhea" id="RHEA-COMP:10147"/>
        <dbReference type="ChEBI" id="CHEBI:15378"/>
        <dbReference type="ChEBI" id="CHEBI:57856"/>
        <dbReference type="ChEBI" id="CHEBI:59789"/>
        <dbReference type="ChEBI" id="CHEBI:73542"/>
        <dbReference type="ChEBI" id="CHEBI:74269"/>
        <dbReference type="EC" id="2.1.1.228"/>
    </reaction>
</comment>
<gene>
    <name evidence="15 19" type="primary">trmD</name>
    <name evidence="19" type="ORF">SOO65_13815</name>
</gene>
<dbReference type="GO" id="GO:0005829">
    <property type="term" value="C:cytosol"/>
    <property type="evidence" value="ECO:0007669"/>
    <property type="project" value="TreeGrafter"/>
</dbReference>
<evidence type="ECO:0000256" key="14">
    <source>
        <dbReference type="ARBA" id="ARBA00047783"/>
    </source>
</evidence>
<evidence type="ECO:0000256" key="13">
    <source>
        <dbReference type="ARBA" id="ARBA00033392"/>
    </source>
</evidence>
<evidence type="ECO:0000256" key="17">
    <source>
        <dbReference type="RuleBase" id="RU003464"/>
    </source>
</evidence>
<dbReference type="HAMAP" id="MF_00605">
    <property type="entry name" value="TrmD"/>
    <property type="match status" value="1"/>
</dbReference>
<keyword evidence="20" id="KW-1185">Reference proteome</keyword>
<evidence type="ECO:0000256" key="4">
    <source>
        <dbReference type="ARBA" id="ARBA00011738"/>
    </source>
</evidence>
<evidence type="ECO:0000256" key="12">
    <source>
        <dbReference type="ARBA" id="ARBA00029736"/>
    </source>
</evidence>
<dbReference type="EMBL" id="CP139487">
    <property type="protein sequence ID" value="WPU63766.1"/>
    <property type="molecule type" value="Genomic_DNA"/>
</dbReference>
<dbReference type="InterPro" id="IPR016009">
    <property type="entry name" value="tRNA_MeTrfase_TRMD/TRM10"/>
</dbReference>
<evidence type="ECO:0000256" key="3">
    <source>
        <dbReference type="ARBA" id="ARBA00007630"/>
    </source>
</evidence>
<evidence type="ECO:0000313" key="20">
    <source>
        <dbReference type="Proteomes" id="UP001324634"/>
    </source>
</evidence>
<evidence type="ECO:0000256" key="15">
    <source>
        <dbReference type="HAMAP-Rule" id="MF_00605"/>
    </source>
</evidence>
<dbReference type="GO" id="GO:0052906">
    <property type="term" value="F:tRNA (guanine(37)-N1)-methyltransferase activity"/>
    <property type="evidence" value="ECO:0007669"/>
    <property type="project" value="UniProtKB-UniRule"/>
</dbReference>
<dbReference type="Pfam" id="PF01746">
    <property type="entry name" value="tRNA_m1G_MT"/>
    <property type="match status" value="1"/>
</dbReference>